<protein>
    <submittedName>
        <fullName evidence="1">Uncharacterized protein</fullName>
    </submittedName>
</protein>
<reference evidence="1 2" key="1">
    <citation type="submission" date="2019-09" db="EMBL/GenBank/DDBJ databases">
        <authorList>
            <person name="Depoorter E."/>
        </authorList>
    </citation>
    <scope>NUCLEOTIDE SEQUENCE [LARGE SCALE GENOMIC DNA]</scope>
    <source>
        <strain evidence="1">LMG 20980</strain>
    </source>
</reference>
<dbReference type="Proteomes" id="UP000494201">
    <property type="component" value="Unassembled WGS sequence"/>
</dbReference>
<gene>
    <name evidence="1" type="ORF">BAN20980_00387</name>
</gene>
<name>A0A6P2G2I7_9BURK</name>
<organism evidence="1 2">
    <name type="scientific">Burkholderia anthina</name>
    <dbReference type="NCBI Taxonomy" id="179879"/>
    <lineage>
        <taxon>Bacteria</taxon>
        <taxon>Pseudomonadati</taxon>
        <taxon>Pseudomonadota</taxon>
        <taxon>Betaproteobacteria</taxon>
        <taxon>Burkholderiales</taxon>
        <taxon>Burkholderiaceae</taxon>
        <taxon>Burkholderia</taxon>
        <taxon>Burkholderia cepacia complex</taxon>
    </lineage>
</organism>
<sequence length="57" mass="6732">MMNEYEVEIVQGKLDVALFHLYQARRRHVRDQHLLPAVQMLEEVKELLEGRRPDGCA</sequence>
<dbReference type="AlphaFoldDB" id="A0A6P2G2I7"/>
<evidence type="ECO:0000313" key="2">
    <source>
        <dbReference type="Proteomes" id="UP000494201"/>
    </source>
</evidence>
<dbReference type="EMBL" id="CABVLY010000001">
    <property type="protein sequence ID" value="VVU47695.1"/>
    <property type="molecule type" value="Genomic_DNA"/>
</dbReference>
<accession>A0A6P2G2I7</accession>
<evidence type="ECO:0000313" key="1">
    <source>
        <dbReference type="EMBL" id="VVU47695.1"/>
    </source>
</evidence>
<proteinExistence type="predicted"/>